<evidence type="ECO:0000256" key="3">
    <source>
        <dbReference type="ARBA" id="ARBA00023221"/>
    </source>
</evidence>
<evidence type="ECO:0000256" key="2">
    <source>
        <dbReference type="ARBA" id="ARBA00023002"/>
    </source>
</evidence>
<keyword evidence="3" id="KW-0443">Lipid metabolism</keyword>
<dbReference type="FunFam" id="3.40.50.720:FF:000173">
    <property type="entry name" value="3-oxoacyl-[acyl-carrier protein] reductase"/>
    <property type="match status" value="1"/>
</dbReference>
<reference evidence="5" key="2">
    <citation type="journal article" date="2021" name="PeerJ">
        <title>Extensive microbial diversity within the chicken gut microbiome revealed by metagenomics and culture.</title>
        <authorList>
            <person name="Gilroy R."/>
            <person name="Ravi A."/>
            <person name="Getino M."/>
            <person name="Pursley I."/>
            <person name="Horton D.L."/>
            <person name="Alikhan N.F."/>
            <person name="Baker D."/>
            <person name="Gharbi K."/>
            <person name="Hall N."/>
            <person name="Watson M."/>
            <person name="Adriaenssens E.M."/>
            <person name="Foster-Nyarko E."/>
            <person name="Jarju S."/>
            <person name="Secka A."/>
            <person name="Antonio M."/>
            <person name="Oren A."/>
            <person name="Chaudhuri R.R."/>
            <person name="La Ragione R."/>
            <person name="Hildebrand F."/>
            <person name="Pallen M.J."/>
        </authorList>
    </citation>
    <scope>NUCLEOTIDE SEQUENCE</scope>
    <source>
        <strain evidence="5">E3-2379</strain>
    </source>
</reference>
<dbReference type="Gene3D" id="3.40.50.720">
    <property type="entry name" value="NAD(P)-binding Rossmann-like Domain"/>
    <property type="match status" value="1"/>
</dbReference>
<sequence>MSQPKTVIVTGASRGIGKAIALEFARHHWNVVILSRRSEQELLATKQEIEKLGAKCLTFLGDVSDKTFAPFVIEQTYKHFFTIDCLINNAAISQIGVLTDFSPEDWDKMIATNLSSVFYFSHAVLPHMVHEKSGCILNISSVWGEVGASCEVAYSASKGGVNAFTKALAKELAPSNICVNAISCGAIETSMNQWLSKEEEEALTDEIPIGRLGKPEEIASFAYTLANSPSYLTGQVIRMDGGWI</sequence>
<accession>A0A9D9N7N1</accession>
<comment type="similarity">
    <text evidence="1 4">Belongs to the short-chain dehydrogenases/reductases (SDR) family.</text>
</comment>
<dbReference type="InterPro" id="IPR020904">
    <property type="entry name" value="Sc_DH/Rdtase_CS"/>
</dbReference>
<keyword evidence="2" id="KW-0560">Oxidoreductase</keyword>
<dbReference type="Pfam" id="PF00106">
    <property type="entry name" value="adh_short"/>
    <property type="match status" value="1"/>
</dbReference>
<evidence type="ECO:0000256" key="4">
    <source>
        <dbReference type="RuleBase" id="RU000363"/>
    </source>
</evidence>
<dbReference type="GO" id="GO:0016491">
    <property type="term" value="F:oxidoreductase activity"/>
    <property type="evidence" value="ECO:0007669"/>
    <property type="project" value="UniProtKB-KW"/>
</dbReference>
<dbReference type="InterPro" id="IPR050259">
    <property type="entry name" value="SDR"/>
</dbReference>
<gene>
    <name evidence="5" type="ORF">IAC13_05935</name>
</gene>
<dbReference type="PANTHER" id="PTHR42879:SF2">
    <property type="entry name" value="3-OXOACYL-[ACYL-CARRIER-PROTEIN] REDUCTASE FABG"/>
    <property type="match status" value="1"/>
</dbReference>
<dbReference type="PRINTS" id="PR00081">
    <property type="entry name" value="GDHRDH"/>
</dbReference>
<evidence type="ECO:0000313" key="5">
    <source>
        <dbReference type="EMBL" id="MBO8463456.1"/>
    </source>
</evidence>
<dbReference type="GO" id="GO:0008202">
    <property type="term" value="P:steroid metabolic process"/>
    <property type="evidence" value="ECO:0007669"/>
    <property type="project" value="UniProtKB-KW"/>
</dbReference>
<comment type="caution">
    <text evidence="5">The sequence shown here is derived from an EMBL/GenBank/DDBJ whole genome shotgun (WGS) entry which is preliminary data.</text>
</comment>
<dbReference type="InterPro" id="IPR036291">
    <property type="entry name" value="NAD(P)-bd_dom_sf"/>
</dbReference>
<keyword evidence="3" id="KW-0753">Steroid metabolism</keyword>
<proteinExistence type="inferred from homology"/>
<evidence type="ECO:0000313" key="6">
    <source>
        <dbReference type="Proteomes" id="UP000823618"/>
    </source>
</evidence>
<dbReference type="PRINTS" id="PR00080">
    <property type="entry name" value="SDRFAMILY"/>
</dbReference>
<dbReference type="NCBIfam" id="NF047420">
    <property type="entry name" value="EF_P_mod_YmfI"/>
    <property type="match status" value="1"/>
</dbReference>
<dbReference type="EMBL" id="JADIML010000162">
    <property type="protein sequence ID" value="MBO8463456.1"/>
    <property type="molecule type" value="Genomic_DNA"/>
</dbReference>
<dbReference type="AlphaFoldDB" id="A0A9D9N7N1"/>
<dbReference type="PROSITE" id="PS00061">
    <property type="entry name" value="ADH_SHORT"/>
    <property type="match status" value="1"/>
</dbReference>
<evidence type="ECO:0000256" key="1">
    <source>
        <dbReference type="ARBA" id="ARBA00006484"/>
    </source>
</evidence>
<name>A0A9D9N7N1_9FIRM</name>
<dbReference type="InterPro" id="IPR002347">
    <property type="entry name" value="SDR_fam"/>
</dbReference>
<dbReference type="SUPFAM" id="SSF51735">
    <property type="entry name" value="NAD(P)-binding Rossmann-fold domains"/>
    <property type="match status" value="1"/>
</dbReference>
<dbReference type="PANTHER" id="PTHR42879">
    <property type="entry name" value="3-OXOACYL-(ACYL-CARRIER-PROTEIN) REDUCTASE"/>
    <property type="match status" value="1"/>
</dbReference>
<protein>
    <submittedName>
        <fullName evidence="5">SDR family oxidoreductase</fullName>
    </submittedName>
</protein>
<dbReference type="Proteomes" id="UP000823618">
    <property type="component" value="Unassembled WGS sequence"/>
</dbReference>
<organism evidence="5 6">
    <name type="scientific">Candidatus Scybalomonas excrementavium</name>
    <dbReference type="NCBI Taxonomy" id="2840943"/>
    <lineage>
        <taxon>Bacteria</taxon>
        <taxon>Bacillati</taxon>
        <taxon>Bacillota</taxon>
        <taxon>Clostridia</taxon>
        <taxon>Lachnospirales</taxon>
        <taxon>Lachnospiraceae</taxon>
        <taxon>Lachnospiraceae incertae sedis</taxon>
        <taxon>Candidatus Scybalomonas</taxon>
    </lineage>
</organism>
<reference evidence="5" key="1">
    <citation type="submission" date="2020-10" db="EMBL/GenBank/DDBJ databases">
        <authorList>
            <person name="Gilroy R."/>
        </authorList>
    </citation>
    <scope>NUCLEOTIDE SEQUENCE</scope>
    <source>
        <strain evidence="5">E3-2379</strain>
    </source>
</reference>
<dbReference type="GO" id="GO:0032787">
    <property type="term" value="P:monocarboxylic acid metabolic process"/>
    <property type="evidence" value="ECO:0007669"/>
    <property type="project" value="UniProtKB-ARBA"/>
</dbReference>